<dbReference type="InterPro" id="IPR031107">
    <property type="entry name" value="Small_HSP"/>
</dbReference>
<protein>
    <submittedName>
        <fullName evidence="4">Heat shock protein Hsp20</fullName>
    </submittedName>
</protein>
<organism evidence="4">
    <name type="scientific">uncultured spirochete</name>
    <dbReference type="NCBI Taxonomy" id="156406"/>
    <lineage>
        <taxon>Bacteria</taxon>
        <taxon>Pseudomonadati</taxon>
        <taxon>Spirochaetota</taxon>
        <taxon>Spirochaetia</taxon>
        <taxon>Spirochaetales</taxon>
        <taxon>environmental samples</taxon>
    </lineage>
</organism>
<dbReference type="PROSITE" id="PS01031">
    <property type="entry name" value="SHSP"/>
    <property type="match status" value="1"/>
</dbReference>
<evidence type="ECO:0000256" key="1">
    <source>
        <dbReference type="PROSITE-ProRule" id="PRU00285"/>
    </source>
</evidence>
<evidence type="ECO:0000313" key="4">
    <source>
        <dbReference type="EMBL" id="SLM17593.1"/>
    </source>
</evidence>
<dbReference type="PANTHER" id="PTHR11527">
    <property type="entry name" value="HEAT-SHOCK PROTEIN 20 FAMILY MEMBER"/>
    <property type="match status" value="1"/>
</dbReference>
<dbReference type="AlphaFoldDB" id="A0A3P3XNW5"/>
<reference evidence="4" key="1">
    <citation type="submission" date="2017-02" db="EMBL/GenBank/DDBJ databases">
        <authorList>
            <person name="Regsiter A."/>
            <person name="William W."/>
        </authorList>
    </citation>
    <scope>NUCLEOTIDE SEQUENCE</scope>
    <source>
        <strain evidence="4">BdmA 4</strain>
    </source>
</reference>
<gene>
    <name evidence="4" type="ORF">SPIRO4BDMA_40162</name>
</gene>
<accession>A0A3P3XNW5</accession>
<dbReference type="Gene3D" id="2.60.40.790">
    <property type="match status" value="1"/>
</dbReference>
<dbReference type="Pfam" id="PF00011">
    <property type="entry name" value="HSP20"/>
    <property type="match status" value="1"/>
</dbReference>
<dbReference type="InterPro" id="IPR008978">
    <property type="entry name" value="HSP20-like_chaperone"/>
</dbReference>
<name>A0A3P3XNW5_9SPIR</name>
<dbReference type="EMBL" id="FWDO01000004">
    <property type="protein sequence ID" value="SLM17593.1"/>
    <property type="molecule type" value="Genomic_DNA"/>
</dbReference>
<evidence type="ECO:0000256" key="2">
    <source>
        <dbReference type="RuleBase" id="RU003616"/>
    </source>
</evidence>
<sequence length="139" mass="16362">MNSLVMYENNPFDLMERFFNDDEWLMPGFRTPEIDVYEEGDKYMLEADLPGLNEKDIKLEVRNGQLTFSTLKNEKSEEKSKKDRWIRKERREFQFVRSFTLPEDVDANGIEAHFKNGVLQVVMPKKPEAAPKTIEVKIA</sequence>
<keyword evidence="4" id="KW-0346">Stress response</keyword>
<evidence type="ECO:0000259" key="3">
    <source>
        <dbReference type="PROSITE" id="PS01031"/>
    </source>
</evidence>
<dbReference type="InterPro" id="IPR002068">
    <property type="entry name" value="A-crystallin/Hsp20_dom"/>
</dbReference>
<feature type="domain" description="SHSP" evidence="3">
    <location>
        <begin position="25"/>
        <end position="139"/>
    </location>
</feature>
<dbReference type="CDD" id="cd06471">
    <property type="entry name" value="ACD_LpsHSP_like"/>
    <property type="match status" value="1"/>
</dbReference>
<proteinExistence type="inferred from homology"/>
<dbReference type="SUPFAM" id="SSF49764">
    <property type="entry name" value="HSP20-like chaperones"/>
    <property type="match status" value="1"/>
</dbReference>
<comment type="similarity">
    <text evidence="1 2">Belongs to the small heat shock protein (HSP20) family.</text>
</comment>